<sequence>MESHQESIDLLNTSLKLCCMSMDNIKWGILYSGCGIFQIYDEKDIKKFLPSFESDKEDESLEDVLLLRCSYKKGKPLLSFADTDRKGRYMWSPNSFNKTILPSSQAFAILSLLKSIEVLEDKNTPLSYLMLLTAQNYYNFATTYMRNEDGLFISVEDKTKNSEGEIKIKPIQNGAKLIEQIFMYEALLYLYKATLKYGKDNTLSGLERYRIDSDNLFEFLYNNCNEIFELSSKELSLAVSSFVRCLNLDDDTEKKQKYRLLVAMLCAELESRIKITGEVERGGIDTSITSIWTHFKTVSALIEGYLETKIDIFKESALRTYNILLDLYDPIYSLFINGDYSKISYSIRDICEILKCILLIYSIDSSRDTLNILIDFYKSSIENSNIMQSTSFKNFNLKGYNLDITELPDIFSSSKAPVFIKSFRVSSKKSPSSITLSRQFNSFYSFYSSYIFLHYFGSVIDNFRDEENKIISLADDINNTTIVSEISNRPIENTILTNDIGSNESNFFESIE</sequence>
<gene>
    <name evidence="1" type="ORF">SAMN05443428_11012</name>
</gene>
<accession>A0A1T4XKT8</accession>
<dbReference type="Proteomes" id="UP000190105">
    <property type="component" value="Unassembled WGS sequence"/>
</dbReference>
<protein>
    <submittedName>
        <fullName evidence="1">Uncharacterized protein</fullName>
    </submittedName>
</protein>
<proteinExistence type="predicted"/>
<dbReference type="AlphaFoldDB" id="A0A1T4XKT8"/>
<name>A0A1T4XKT8_9CLOT</name>
<organism evidence="1 2">
    <name type="scientific">Caloramator quimbayensis</name>
    <dbReference type="NCBI Taxonomy" id="1147123"/>
    <lineage>
        <taxon>Bacteria</taxon>
        <taxon>Bacillati</taxon>
        <taxon>Bacillota</taxon>
        <taxon>Clostridia</taxon>
        <taxon>Eubacteriales</taxon>
        <taxon>Clostridiaceae</taxon>
        <taxon>Caloramator</taxon>
    </lineage>
</organism>
<evidence type="ECO:0000313" key="1">
    <source>
        <dbReference type="EMBL" id="SKA90013.1"/>
    </source>
</evidence>
<dbReference type="RefSeq" id="WP_078696557.1">
    <property type="nucleotide sequence ID" value="NZ_FUYH01000010.1"/>
</dbReference>
<reference evidence="2" key="1">
    <citation type="submission" date="2017-02" db="EMBL/GenBank/DDBJ databases">
        <authorList>
            <person name="Varghese N."/>
            <person name="Submissions S."/>
        </authorList>
    </citation>
    <scope>NUCLEOTIDE SEQUENCE [LARGE SCALE GENOMIC DNA]</scope>
    <source>
        <strain evidence="2">USBA 833</strain>
    </source>
</reference>
<dbReference type="STRING" id="1147123.SAMN05443428_11012"/>
<evidence type="ECO:0000313" key="2">
    <source>
        <dbReference type="Proteomes" id="UP000190105"/>
    </source>
</evidence>
<dbReference type="OrthoDB" id="1949729at2"/>
<dbReference type="EMBL" id="FUYH01000010">
    <property type="protein sequence ID" value="SKA90013.1"/>
    <property type="molecule type" value="Genomic_DNA"/>
</dbReference>
<keyword evidence="2" id="KW-1185">Reference proteome</keyword>